<accession>A0A3B1B611</accession>
<dbReference type="SUPFAM" id="SSF47413">
    <property type="entry name" value="lambda repressor-like DNA-binding domains"/>
    <property type="match status" value="1"/>
</dbReference>
<dbReference type="EMBL" id="UOFZ01000132">
    <property type="protein sequence ID" value="VAX13726.1"/>
    <property type="molecule type" value="Genomic_DNA"/>
</dbReference>
<dbReference type="InterPro" id="IPR010982">
    <property type="entry name" value="Lambda_DNA-bd_dom_sf"/>
</dbReference>
<evidence type="ECO:0000313" key="2">
    <source>
        <dbReference type="EMBL" id="VAX13726.1"/>
    </source>
</evidence>
<dbReference type="SMART" id="SM00530">
    <property type="entry name" value="HTH_XRE"/>
    <property type="match status" value="1"/>
</dbReference>
<feature type="domain" description="HTH cro/C1-type" evidence="1">
    <location>
        <begin position="37"/>
        <end position="92"/>
    </location>
</feature>
<organism evidence="2">
    <name type="scientific">hydrothermal vent metagenome</name>
    <dbReference type="NCBI Taxonomy" id="652676"/>
    <lineage>
        <taxon>unclassified sequences</taxon>
        <taxon>metagenomes</taxon>
        <taxon>ecological metagenomes</taxon>
    </lineage>
</organism>
<gene>
    <name evidence="2" type="ORF">MNBD_GAMMA24-1080</name>
</gene>
<dbReference type="InterPro" id="IPR001387">
    <property type="entry name" value="Cro/C1-type_HTH"/>
</dbReference>
<proteinExistence type="predicted"/>
<sequence length="94" mass="10354">MNTQNHIGSAFDDFLEDEGILAEAEAIATKRVITHMLEQYKEEKHLSKVAMAKTIGTSRSELDRLLNPENTSITLSTISRVAVALGKKITLQVA</sequence>
<dbReference type="PROSITE" id="PS50943">
    <property type="entry name" value="HTH_CROC1"/>
    <property type="match status" value="1"/>
</dbReference>
<dbReference type="GO" id="GO:0003677">
    <property type="term" value="F:DNA binding"/>
    <property type="evidence" value="ECO:0007669"/>
    <property type="project" value="InterPro"/>
</dbReference>
<reference evidence="2" key="1">
    <citation type="submission" date="2018-06" db="EMBL/GenBank/DDBJ databases">
        <authorList>
            <person name="Zhirakovskaya E."/>
        </authorList>
    </citation>
    <scope>NUCLEOTIDE SEQUENCE</scope>
</reference>
<dbReference type="Gene3D" id="1.10.260.40">
    <property type="entry name" value="lambda repressor-like DNA-binding domains"/>
    <property type="match status" value="1"/>
</dbReference>
<dbReference type="Pfam" id="PF01381">
    <property type="entry name" value="HTH_3"/>
    <property type="match status" value="1"/>
</dbReference>
<name>A0A3B1B611_9ZZZZ</name>
<dbReference type="AlphaFoldDB" id="A0A3B1B611"/>
<protein>
    <recommendedName>
        <fullName evidence="1">HTH cro/C1-type domain-containing protein</fullName>
    </recommendedName>
</protein>
<evidence type="ECO:0000259" key="1">
    <source>
        <dbReference type="PROSITE" id="PS50943"/>
    </source>
</evidence>